<keyword evidence="3" id="KW-1185">Reference proteome</keyword>
<dbReference type="RefSeq" id="WP_089298941.1">
    <property type="nucleotide sequence ID" value="NZ_BOMU01000125.1"/>
</dbReference>
<evidence type="ECO:0008006" key="4">
    <source>
        <dbReference type="Google" id="ProtNLM"/>
    </source>
</evidence>
<proteinExistence type="predicted"/>
<gene>
    <name evidence="2" type="ORF">SAMN06264365_13514</name>
</gene>
<dbReference type="AlphaFoldDB" id="A0A239JFP6"/>
<dbReference type="EMBL" id="FZNR01000035">
    <property type="protein sequence ID" value="SNT04637.1"/>
    <property type="molecule type" value="Genomic_DNA"/>
</dbReference>
<protein>
    <recommendedName>
        <fullName evidence="4">Secreted protein</fullName>
    </recommendedName>
</protein>
<feature type="signal peptide" evidence="1">
    <location>
        <begin position="1"/>
        <end position="19"/>
    </location>
</feature>
<name>A0A239JFP6_9ACTN</name>
<dbReference type="OrthoDB" id="5188409at2"/>
<reference evidence="2 3" key="1">
    <citation type="submission" date="2017-06" db="EMBL/GenBank/DDBJ databases">
        <authorList>
            <person name="Kim H.J."/>
            <person name="Triplett B.A."/>
        </authorList>
    </citation>
    <scope>NUCLEOTIDE SEQUENCE [LARGE SCALE GENOMIC DNA]</scope>
    <source>
        <strain evidence="2 3">DSM 43151</strain>
    </source>
</reference>
<keyword evidence="1" id="KW-0732">Signal</keyword>
<organism evidence="2 3">
    <name type="scientific">Actinoplanes regularis</name>
    <dbReference type="NCBI Taxonomy" id="52697"/>
    <lineage>
        <taxon>Bacteria</taxon>
        <taxon>Bacillati</taxon>
        <taxon>Actinomycetota</taxon>
        <taxon>Actinomycetes</taxon>
        <taxon>Micromonosporales</taxon>
        <taxon>Micromonosporaceae</taxon>
        <taxon>Actinoplanes</taxon>
    </lineage>
</organism>
<dbReference type="Proteomes" id="UP000198415">
    <property type="component" value="Unassembled WGS sequence"/>
</dbReference>
<evidence type="ECO:0000313" key="2">
    <source>
        <dbReference type="EMBL" id="SNT04637.1"/>
    </source>
</evidence>
<sequence length="198" mass="20621">MKPIRTVVTVLTTVGLALAASVAPAAAAGETTRTGSLTGTVRIYDFCGPNVSKRLAGTYDYAMPGKLIIGSPITDEPNRFHLAFATNDLAAVGAVGLDSAVRLNAGSGPVTLTYWRLTTNGTRFTGELTDPHLNEAAAINLFNNQQPLIPCRPEMGQLPMPLALAAGSRISGTADSFDLKAVTTDGMTELGLHFTASS</sequence>
<accession>A0A239JFP6</accession>
<evidence type="ECO:0000256" key="1">
    <source>
        <dbReference type="SAM" id="SignalP"/>
    </source>
</evidence>
<evidence type="ECO:0000313" key="3">
    <source>
        <dbReference type="Proteomes" id="UP000198415"/>
    </source>
</evidence>
<feature type="chain" id="PRO_5038419680" description="Secreted protein" evidence="1">
    <location>
        <begin position="20"/>
        <end position="198"/>
    </location>
</feature>